<reference evidence="2 3" key="1">
    <citation type="journal article" date="2016" name="Nat. Commun.">
        <title>Thousands of microbial genomes shed light on interconnected biogeochemical processes in an aquifer system.</title>
        <authorList>
            <person name="Anantharaman K."/>
            <person name="Brown C.T."/>
            <person name="Hug L.A."/>
            <person name="Sharon I."/>
            <person name="Castelle C.J."/>
            <person name="Probst A.J."/>
            <person name="Thomas B.C."/>
            <person name="Singh A."/>
            <person name="Wilkins M.J."/>
            <person name="Karaoz U."/>
            <person name="Brodie E.L."/>
            <person name="Williams K.H."/>
            <person name="Hubbard S.S."/>
            <person name="Banfield J.F."/>
        </authorList>
    </citation>
    <scope>NUCLEOTIDE SEQUENCE [LARGE SCALE GENOMIC DNA]</scope>
</reference>
<dbReference type="PANTHER" id="PTHR43718:SF2">
    <property type="entry name" value="LON PROTEASE HOMOLOG, MITOCHONDRIAL"/>
    <property type="match status" value="1"/>
</dbReference>
<dbReference type="STRING" id="1802069.A2970_00685"/>
<dbReference type="GO" id="GO:0016887">
    <property type="term" value="F:ATP hydrolysis activity"/>
    <property type="evidence" value="ECO:0007669"/>
    <property type="project" value="InterPro"/>
</dbReference>
<dbReference type="Gene3D" id="1.10.8.60">
    <property type="match status" value="1"/>
</dbReference>
<protein>
    <recommendedName>
        <fullName evidence="1">AAA+ ATPase domain-containing protein</fullName>
    </recommendedName>
</protein>
<evidence type="ECO:0000313" key="3">
    <source>
        <dbReference type="Proteomes" id="UP000178857"/>
    </source>
</evidence>
<dbReference type="GO" id="GO:0004252">
    <property type="term" value="F:serine-type endopeptidase activity"/>
    <property type="evidence" value="ECO:0007669"/>
    <property type="project" value="InterPro"/>
</dbReference>
<dbReference type="Pfam" id="PF00004">
    <property type="entry name" value="AAA"/>
    <property type="match status" value="1"/>
</dbReference>
<dbReference type="AlphaFoldDB" id="A0A1F7JBX6"/>
<dbReference type="GO" id="GO:0005524">
    <property type="term" value="F:ATP binding"/>
    <property type="evidence" value="ECO:0007669"/>
    <property type="project" value="InterPro"/>
</dbReference>
<evidence type="ECO:0000313" key="2">
    <source>
        <dbReference type="EMBL" id="OGK53119.1"/>
    </source>
</evidence>
<dbReference type="EMBL" id="MGAT01000006">
    <property type="protein sequence ID" value="OGK53119.1"/>
    <property type="molecule type" value="Genomic_DNA"/>
</dbReference>
<name>A0A1F7JBX6_9BACT</name>
<dbReference type="InterPro" id="IPR003959">
    <property type="entry name" value="ATPase_AAA_core"/>
</dbReference>
<evidence type="ECO:0000259" key="1">
    <source>
        <dbReference type="SMART" id="SM00382"/>
    </source>
</evidence>
<dbReference type="InterPro" id="IPR027417">
    <property type="entry name" value="P-loop_NTPase"/>
</dbReference>
<gene>
    <name evidence="2" type="ORF">A2970_00685</name>
</gene>
<dbReference type="InterPro" id="IPR003593">
    <property type="entry name" value="AAA+_ATPase"/>
</dbReference>
<dbReference type="Gene3D" id="3.40.50.300">
    <property type="entry name" value="P-loop containing nucleotide triphosphate hydrolases"/>
    <property type="match status" value="1"/>
</dbReference>
<feature type="domain" description="AAA+ ATPase" evidence="1">
    <location>
        <begin position="116"/>
        <end position="264"/>
    </location>
</feature>
<dbReference type="InterPro" id="IPR054594">
    <property type="entry name" value="Lon_lid"/>
</dbReference>
<comment type="caution">
    <text evidence="2">The sequence shown here is derived from an EMBL/GenBank/DDBJ whole genome shotgun (WGS) entry which is preliminary data.</text>
</comment>
<dbReference type="SUPFAM" id="SSF52540">
    <property type="entry name" value="P-loop containing nucleoside triphosphate hydrolases"/>
    <property type="match status" value="1"/>
</dbReference>
<dbReference type="Proteomes" id="UP000178857">
    <property type="component" value="Unassembled WGS sequence"/>
</dbReference>
<organism evidence="2 3">
    <name type="scientific">Candidatus Roizmanbacteria bacterium RIFCSPLOWO2_01_FULL_44_13</name>
    <dbReference type="NCBI Taxonomy" id="1802069"/>
    <lineage>
        <taxon>Bacteria</taxon>
        <taxon>Candidatus Roizmaniibacteriota</taxon>
    </lineage>
</organism>
<dbReference type="GO" id="GO:0004176">
    <property type="term" value="F:ATP-dependent peptidase activity"/>
    <property type="evidence" value="ECO:0007669"/>
    <property type="project" value="InterPro"/>
</dbReference>
<accession>A0A1F7JBX6</accession>
<dbReference type="Pfam" id="PF22667">
    <property type="entry name" value="Lon_lid"/>
    <property type="match status" value="1"/>
</dbReference>
<sequence length="348" mass="38783">MDDQKSLSEIEKLRSAVEGADLPSLLHEKAIEQIERINLALRHGGNLSQLDITTKYIDWITNLPWNKKTEDILDIAKAKITLDKNHYGLQKIKERILEYLSVLIIQKHTLKIEAVHAPTLLFMGLVGTGKTTLALSVAEALGRKFVRIPFGGLSSALDLRGQSKTSSEAEPGMIIRAIRRAGVKNPVILLDELDRITPESRASIMGVLIELLDAAQNMNFNDYFLDYPFDLSQVLFIATANNTNDISTAVMDRLEVIQMPSYTDAEKIAIAKNFVLPRLLKETGLGLDNVQIDDAVWSRITRPLGFDAGIRSLERTVEGIVRKVAYKIVSGQGQSFAVNENNIREYLS</sequence>
<dbReference type="GO" id="GO:0006515">
    <property type="term" value="P:protein quality control for misfolded or incompletely synthesized proteins"/>
    <property type="evidence" value="ECO:0007669"/>
    <property type="project" value="TreeGrafter"/>
</dbReference>
<dbReference type="InterPro" id="IPR027065">
    <property type="entry name" value="Lon_Prtase"/>
</dbReference>
<dbReference type="PANTHER" id="PTHR43718">
    <property type="entry name" value="LON PROTEASE"/>
    <property type="match status" value="1"/>
</dbReference>
<proteinExistence type="predicted"/>
<dbReference type="SMART" id="SM00382">
    <property type="entry name" value="AAA"/>
    <property type="match status" value="1"/>
</dbReference>